<dbReference type="InterPro" id="IPR032675">
    <property type="entry name" value="LRR_dom_sf"/>
</dbReference>
<dbReference type="EMBL" id="JH711573">
    <property type="protein sequence ID" value="EIW85997.1"/>
    <property type="molecule type" value="Genomic_DNA"/>
</dbReference>
<dbReference type="RefSeq" id="XP_007762968.1">
    <property type="nucleotide sequence ID" value="XM_007764778.1"/>
</dbReference>
<dbReference type="Proteomes" id="UP000053558">
    <property type="component" value="Unassembled WGS sequence"/>
</dbReference>
<dbReference type="SUPFAM" id="SSF52047">
    <property type="entry name" value="RNI-like"/>
    <property type="match status" value="1"/>
</dbReference>
<protein>
    <recommendedName>
        <fullName evidence="3">F-box domain-containing protein</fullName>
    </recommendedName>
</protein>
<dbReference type="AlphaFoldDB" id="A0A5M3N419"/>
<evidence type="ECO:0008006" key="3">
    <source>
        <dbReference type="Google" id="ProtNLM"/>
    </source>
</evidence>
<dbReference type="KEGG" id="cput:CONPUDRAFT_160895"/>
<sequence>MEHALGIPEIRQYICSQVDEKPTLAALARTCIAFKDLSLEMLWSGRVSSISFGELWRALPNLFVTDEASGEIVDVSIRSSQDWNRLHAFTHKIRCLSFYEGSYSVSDVALNKLISPPSSLERLFPRLRILDVDGEAPDLVRTYLRFLSAHLRHFMLVSTPQSCHIPTRILPIMCPQLQVLDVSNVGWPDRRGSTLVKEVSAAVVQLPFLTTLRCPDLTPTALLFISRLHDLRELQLTNMHQTPVGATGETETTRLTFNAIEEIGLHPFDIHSAMVFLRRLDTRPRTLEIKEASLPYEDLVLVKELFALLGQMTRRQYDLEELCLHGRIIWPVCYPSPQSTNPNTLWNIDLFRQLAHYRELRRLSLWIPFDIELSQANVKELAHGFPKLEVLEFSTLSYSTITADDLIGISDACPKLTTINVPIHSWPSEFNRKLAATDSFRTQSHVLSVKLTTSFLSDTDRLTQTLSAFFPFIRKLDLHDIENGICEEPTPITATTIVPLMRLSQLTSLSLALRHRRMELSEADVLDLAKALPHLTSLSLFGSISTGYEGFSLSLGNVLRLTDLCPNLSDLATPFRAYLYDRSISRNRFEALRVSPRNHALNSLRLVIFSKPGNAYLVDLVIILAAAFARLETLRLEMPLRSPPPGRSIRLSDAVKKLRKVVDLGDIGRAGFGELQLTVAGMLKDSSLY</sequence>
<dbReference type="PANTHER" id="PTHR38926:SF72">
    <property type="entry name" value="IM:7136021-RELATED"/>
    <property type="match status" value="1"/>
</dbReference>
<keyword evidence="2" id="KW-1185">Reference proteome</keyword>
<reference evidence="2" key="1">
    <citation type="journal article" date="2012" name="Science">
        <title>The Paleozoic origin of enzymatic lignin decomposition reconstructed from 31 fungal genomes.</title>
        <authorList>
            <person name="Floudas D."/>
            <person name="Binder M."/>
            <person name="Riley R."/>
            <person name="Barry K."/>
            <person name="Blanchette R.A."/>
            <person name="Henrissat B."/>
            <person name="Martinez A.T."/>
            <person name="Otillar R."/>
            <person name="Spatafora J.W."/>
            <person name="Yadav J.S."/>
            <person name="Aerts A."/>
            <person name="Benoit I."/>
            <person name="Boyd A."/>
            <person name="Carlson A."/>
            <person name="Copeland A."/>
            <person name="Coutinho P.M."/>
            <person name="de Vries R.P."/>
            <person name="Ferreira P."/>
            <person name="Findley K."/>
            <person name="Foster B."/>
            <person name="Gaskell J."/>
            <person name="Glotzer D."/>
            <person name="Gorecki P."/>
            <person name="Heitman J."/>
            <person name="Hesse C."/>
            <person name="Hori C."/>
            <person name="Igarashi K."/>
            <person name="Jurgens J.A."/>
            <person name="Kallen N."/>
            <person name="Kersten P."/>
            <person name="Kohler A."/>
            <person name="Kuees U."/>
            <person name="Kumar T.K.A."/>
            <person name="Kuo A."/>
            <person name="LaButti K."/>
            <person name="Larrondo L.F."/>
            <person name="Lindquist E."/>
            <person name="Ling A."/>
            <person name="Lombard V."/>
            <person name="Lucas S."/>
            <person name="Lundell T."/>
            <person name="Martin R."/>
            <person name="McLaughlin D.J."/>
            <person name="Morgenstern I."/>
            <person name="Morin E."/>
            <person name="Murat C."/>
            <person name="Nagy L.G."/>
            <person name="Nolan M."/>
            <person name="Ohm R.A."/>
            <person name="Patyshakuliyeva A."/>
            <person name="Rokas A."/>
            <person name="Ruiz-Duenas F.J."/>
            <person name="Sabat G."/>
            <person name="Salamov A."/>
            <person name="Samejima M."/>
            <person name="Schmutz J."/>
            <person name="Slot J.C."/>
            <person name="St John F."/>
            <person name="Stenlid J."/>
            <person name="Sun H."/>
            <person name="Sun S."/>
            <person name="Syed K."/>
            <person name="Tsang A."/>
            <person name="Wiebenga A."/>
            <person name="Young D."/>
            <person name="Pisabarro A."/>
            <person name="Eastwood D.C."/>
            <person name="Martin F."/>
            <person name="Cullen D."/>
            <person name="Grigoriev I.V."/>
            <person name="Hibbett D.S."/>
        </authorList>
    </citation>
    <scope>NUCLEOTIDE SEQUENCE [LARGE SCALE GENOMIC DNA]</scope>
    <source>
        <strain evidence="2">RWD-64-598 SS2</strain>
    </source>
</reference>
<organism evidence="1 2">
    <name type="scientific">Coniophora puteana (strain RWD-64-598)</name>
    <name type="common">Brown rot fungus</name>
    <dbReference type="NCBI Taxonomy" id="741705"/>
    <lineage>
        <taxon>Eukaryota</taxon>
        <taxon>Fungi</taxon>
        <taxon>Dikarya</taxon>
        <taxon>Basidiomycota</taxon>
        <taxon>Agaricomycotina</taxon>
        <taxon>Agaricomycetes</taxon>
        <taxon>Agaricomycetidae</taxon>
        <taxon>Boletales</taxon>
        <taxon>Coniophorineae</taxon>
        <taxon>Coniophoraceae</taxon>
        <taxon>Coniophora</taxon>
    </lineage>
</organism>
<evidence type="ECO:0000313" key="1">
    <source>
        <dbReference type="EMBL" id="EIW85997.1"/>
    </source>
</evidence>
<name>A0A5M3N419_CONPW</name>
<gene>
    <name evidence="1" type="ORF">CONPUDRAFT_160895</name>
</gene>
<proteinExistence type="predicted"/>
<dbReference type="PANTHER" id="PTHR38926">
    <property type="entry name" value="F-BOX DOMAIN CONTAINING PROTEIN, EXPRESSED"/>
    <property type="match status" value="1"/>
</dbReference>
<accession>A0A5M3N419</accession>
<comment type="caution">
    <text evidence="1">The sequence shown here is derived from an EMBL/GenBank/DDBJ whole genome shotgun (WGS) entry which is preliminary data.</text>
</comment>
<evidence type="ECO:0000313" key="2">
    <source>
        <dbReference type="Proteomes" id="UP000053558"/>
    </source>
</evidence>
<dbReference type="Gene3D" id="3.80.10.10">
    <property type="entry name" value="Ribonuclease Inhibitor"/>
    <property type="match status" value="2"/>
</dbReference>
<dbReference type="GeneID" id="19204440"/>